<reference evidence="1 2" key="1">
    <citation type="submission" date="2017-09" db="EMBL/GenBank/DDBJ databases">
        <title>Large-scale bioinformatics analysis of Bacillus genomes uncovers conserved roles of natural products in bacterial physiology.</title>
        <authorList>
            <consortium name="Agbiome Team Llc"/>
            <person name="Bleich R.M."/>
            <person name="Grubbs K.J."/>
            <person name="Santa Maria K.C."/>
            <person name="Allen S.E."/>
            <person name="Farag S."/>
            <person name="Shank E.A."/>
            <person name="Bowers A."/>
        </authorList>
    </citation>
    <scope>NUCLEOTIDE SEQUENCE [LARGE SCALE GENOMIC DNA]</scope>
    <source>
        <strain evidence="1 2">AFS083043</strain>
    </source>
</reference>
<dbReference type="EMBL" id="NUWN01000065">
    <property type="protein sequence ID" value="PFK35356.1"/>
    <property type="molecule type" value="Genomic_DNA"/>
</dbReference>
<name>A0A2B0M3K8_BACCE</name>
<evidence type="ECO:0000313" key="1">
    <source>
        <dbReference type="EMBL" id="PFK35356.1"/>
    </source>
</evidence>
<protein>
    <submittedName>
        <fullName evidence="1">Uncharacterized protein</fullName>
    </submittedName>
</protein>
<dbReference type="AlphaFoldDB" id="A0A2B0M3K8"/>
<gene>
    <name evidence="1" type="ORF">COI93_16720</name>
</gene>
<evidence type="ECO:0000313" key="2">
    <source>
        <dbReference type="Proteomes" id="UP000242656"/>
    </source>
</evidence>
<organism evidence="1 2">
    <name type="scientific">Bacillus cereus</name>
    <dbReference type="NCBI Taxonomy" id="1396"/>
    <lineage>
        <taxon>Bacteria</taxon>
        <taxon>Bacillati</taxon>
        <taxon>Bacillota</taxon>
        <taxon>Bacilli</taxon>
        <taxon>Bacillales</taxon>
        <taxon>Bacillaceae</taxon>
        <taxon>Bacillus</taxon>
        <taxon>Bacillus cereus group</taxon>
    </lineage>
</organism>
<sequence length="73" mass="8224">MTGGQLVCFLGMNCVIRIIVQIFTNVSEGVWEYLANVEVLQEFSIDNIIYIVKSHDYGCFTAIAYLILSESKV</sequence>
<dbReference type="Proteomes" id="UP000242656">
    <property type="component" value="Unassembled WGS sequence"/>
</dbReference>
<comment type="caution">
    <text evidence="1">The sequence shown here is derived from an EMBL/GenBank/DDBJ whole genome shotgun (WGS) entry which is preliminary data.</text>
</comment>
<proteinExistence type="predicted"/>
<accession>A0A2B0M3K8</accession>